<dbReference type="AlphaFoldDB" id="A0A0S4XMQ1"/>
<dbReference type="CDD" id="cd06223">
    <property type="entry name" value="PRTases_typeI"/>
    <property type="match status" value="1"/>
</dbReference>
<evidence type="ECO:0000256" key="1">
    <source>
        <dbReference type="ARBA" id="ARBA00008007"/>
    </source>
</evidence>
<protein>
    <submittedName>
        <fullName evidence="2">Putative transformation system protein</fullName>
    </submittedName>
</protein>
<name>A0A0S4XMQ1_9BACT</name>
<evidence type="ECO:0000313" key="2">
    <source>
        <dbReference type="EMBL" id="CUV65591.1"/>
    </source>
</evidence>
<reference evidence="2" key="1">
    <citation type="submission" date="2015-11" db="EMBL/GenBank/DDBJ databases">
        <authorList>
            <person name="Zhang Y."/>
            <person name="Guo Z."/>
        </authorList>
    </citation>
    <scope>NUCLEOTIDE SEQUENCE</scope>
    <source>
        <strain evidence="2">BN30871</strain>
    </source>
</reference>
<proteinExistence type="inferred from homology"/>
<dbReference type="EMBL" id="FAXN01000039">
    <property type="protein sequence ID" value="CUV65591.1"/>
    <property type="molecule type" value="Genomic_DNA"/>
</dbReference>
<dbReference type="PANTHER" id="PTHR47505:SF1">
    <property type="entry name" value="DNA UTILIZATION PROTEIN YHGH"/>
    <property type="match status" value="1"/>
</dbReference>
<dbReference type="InterPro" id="IPR051910">
    <property type="entry name" value="ComF/GntX_DNA_util-trans"/>
</dbReference>
<accession>A0A0S4XMQ1</accession>
<sequence length="191" mass="21668">MRCLSCQKLSFRTFCKECQTSLLKPNITKRVVGTLDVYSFYKYSTIETMLLTKHTSLGYRVFSAISKITFKPFINEFISNDKRKIHIVGIDEKVKNGYSHVAILTNSMKTKYSKVLQASLLSSNNIKYSGKTLQFRLENPRNFTYNGKVNVDVILIDDIITTGTTLQEAKNVLEKSGINVLFALTLADAQE</sequence>
<organism evidence="2">
    <name type="scientific">Sulfurovum sp. enrichment culture clone C5</name>
    <dbReference type="NCBI Taxonomy" id="497650"/>
    <lineage>
        <taxon>Bacteria</taxon>
        <taxon>Pseudomonadati</taxon>
        <taxon>Campylobacterota</taxon>
        <taxon>Epsilonproteobacteria</taxon>
        <taxon>Campylobacterales</taxon>
        <taxon>Sulfurovaceae</taxon>
        <taxon>Sulfurovum</taxon>
        <taxon>environmental samples</taxon>
    </lineage>
</organism>
<dbReference type="InterPro" id="IPR029057">
    <property type="entry name" value="PRTase-like"/>
</dbReference>
<dbReference type="InterPro" id="IPR000836">
    <property type="entry name" value="PRTase_dom"/>
</dbReference>
<gene>
    <name evidence="2" type="ORF">BN3087_390042</name>
</gene>
<comment type="similarity">
    <text evidence="1">Belongs to the ComF/GntX family.</text>
</comment>
<dbReference type="PANTHER" id="PTHR47505">
    <property type="entry name" value="DNA UTILIZATION PROTEIN YHGH"/>
    <property type="match status" value="1"/>
</dbReference>
<dbReference type="Gene3D" id="3.40.50.2020">
    <property type="match status" value="1"/>
</dbReference>
<dbReference type="SUPFAM" id="SSF53271">
    <property type="entry name" value="PRTase-like"/>
    <property type="match status" value="1"/>
</dbReference>